<dbReference type="AlphaFoldDB" id="A0A6J1B7L2"/>
<dbReference type="GeneID" id="110424926"/>
<dbReference type="Gene3D" id="2.120.10.80">
    <property type="entry name" value="Kelch-type beta propeller"/>
    <property type="match status" value="1"/>
</dbReference>
<protein>
    <submittedName>
        <fullName evidence="2">Kelch-like protein 8</fullName>
    </submittedName>
</protein>
<dbReference type="PANTHER" id="PTHR47365">
    <property type="entry name" value="PLANT PROTEIN, PUTATIVE-RELATED"/>
    <property type="match status" value="1"/>
</dbReference>
<dbReference type="InterPro" id="IPR015915">
    <property type="entry name" value="Kelch-typ_b-propeller"/>
</dbReference>
<proteinExistence type="predicted"/>
<evidence type="ECO:0000313" key="1">
    <source>
        <dbReference type="Proteomes" id="UP000504621"/>
    </source>
</evidence>
<dbReference type="PANTHER" id="PTHR47365:SF2">
    <property type="entry name" value="KELCH-LIKE PROTEIN 23"/>
    <property type="match status" value="1"/>
</dbReference>
<keyword evidence="1" id="KW-1185">Reference proteome</keyword>
<sequence>MGSISPLPSPPFIPENPFTNYRIYTCFCSNDLLATTNMSNWIECYDPSNNSWHRVDRIPELLENHVRKGFSMASIGDAIYIIGGRLCHKASGPDSDEIVEDDLEVLSSVIRYDIRNGAWSKCAPLGTPRFDFACTVCDSKIYVAGGQCTLGIARGTSSAEVYDPALDEWKPLPNMSVLRYKSVGVTWQGRIYVVGGFAEKADLDKLPWNAIGRCSAEVYDSDNAKWDLVMGMWQLDVPPNQIVAVDEKLYSSGDCLNAWKGHIEAYDGKIWNEVDGSHLETLSSPISISAANWPPIKRLYITMAPVGTHLLFLAGYRKPGEISRVVSVVHVFNTSANRDPWRSLEPMEEEGEKELCGHGCVVSLGHNNS</sequence>
<accession>A0A6J1B7L2</accession>
<dbReference type="InterPro" id="IPR006652">
    <property type="entry name" value="Kelch_1"/>
</dbReference>
<dbReference type="SUPFAM" id="SSF117281">
    <property type="entry name" value="Kelch motif"/>
    <property type="match status" value="1"/>
</dbReference>
<dbReference type="OrthoDB" id="45365at2759"/>
<gene>
    <name evidence="2" type="primary">LOC110424926</name>
</gene>
<reference evidence="2" key="1">
    <citation type="submission" date="2025-08" db="UniProtKB">
        <authorList>
            <consortium name="RefSeq"/>
        </authorList>
    </citation>
    <scope>IDENTIFICATION</scope>
    <source>
        <tissue evidence="2">Leaf</tissue>
    </source>
</reference>
<organism evidence="1 2">
    <name type="scientific">Herrania umbratica</name>
    <dbReference type="NCBI Taxonomy" id="108875"/>
    <lineage>
        <taxon>Eukaryota</taxon>
        <taxon>Viridiplantae</taxon>
        <taxon>Streptophyta</taxon>
        <taxon>Embryophyta</taxon>
        <taxon>Tracheophyta</taxon>
        <taxon>Spermatophyta</taxon>
        <taxon>Magnoliopsida</taxon>
        <taxon>eudicotyledons</taxon>
        <taxon>Gunneridae</taxon>
        <taxon>Pentapetalae</taxon>
        <taxon>rosids</taxon>
        <taxon>malvids</taxon>
        <taxon>Malvales</taxon>
        <taxon>Malvaceae</taxon>
        <taxon>Byttnerioideae</taxon>
        <taxon>Herrania</taxon>
    </lineage>
</organism>
<dbReference type="SMART" id="SM00612">
    <property type="entry name" value="Kelch"/>
    <property type="match status" value="2"/>
</dbReference>
<name>A0A6J1B7L2_9ROSI</name>
<dbReference type="RefSeq" id="XP_021295310.1">
    <property type="nucleotide sequence ID" value="XM_021439635.1"/>
</dbReference>
<dbReference type="Pfam" id="PF01344">
    <property type="entry name" value="Kelch_1"/>
    <property type="match status" value="1"/>
</dbReference>
<dbReference type="Proteomes" id="UP000504621">
    <property type="component" value="Unplaced"/>
</dbReference>
<evidence type="ECO:0000313" key="2">
    <source>
        <dbReference type="RefSeq" id="XP_021295310.1"/>
    </source>
</evidence>